<keyword evidence="2 7" id="KW-0378">Hydrolase</keyword>
<reference evidence="10" key="1">
    <citation type="submission" date="2022-10" db="EMBL/GenBank/DDBJ databases">
        <title>Genome assembly of Pristionchus species.</title>
        <authorList>
            <person name="Yoshida K."/>
            <person name="Sommer R.J."/>
        </authorList>
    </citation>
    <scope>NUCLEOTIDE SEQUENCE [LARGE SCALE GENOMIC DNA]</scope>
    <source>
        <strain evidence="10">RS5460</strain>
    </source>
</reference>
<evidence type="ECO:0000313" key="10">
    <source>
        <dbReference type="Proteomes" id="UP001328107"/>
    </source>
</evidence>
<evidence type="ECO:0000256" key="2">
    <source>
        <dbReference type="ARBA" id="ARBA00022801"/>
    </source>
</evidence>
<dbReference type="Gene3D" id="3.20.20.80">
    <property type="entry name" value="Glycosidases"/>
    <property type="match status" value="1"/>
</dbReference>
<evidence type="ECO:0000259" key="8">
    <source>
        <dbReference type="Pfam" id="PF00150"/>
    </source>
</evidence>
<dbReference type="GO" id="GO:0030245">
    <property type="term" value="P:cellulose catabolic process"/>
    <property type="evidence" value="ECO:0007669"/>
    <property type="project" value="UniProtKB-KW"/>
</dbReference>
<keyword evidence="5 7" id="KW-0326">Glycosidase</keyword>
<evidence type="ECO:0000256" key="3">
    <source>
        <dbReference type="ARBA" id="ARBA00023001"/>
    </source>
</evidence>
<dbReference type="EMBL" id="BTRK01000005">
    <property type="protein sequence ID" value="GMR52154.1"/>
    <property type="molecule type" value="Genomic_DNA"/>
</dbReference>
<proteinExistence type="inferred from homology"/>
<evidence type="ECO:0000256" key="4">
    <source>
        <dbReference type="ARBA" id="ARBA00023277"/>
    </source>
</evidence>
<feature type="non-terminal residue" evidence="9">
    <location>
        <position position="256"/>
    </location>
</feature>
<dbReference type="InterPro" id="IPR001547">
    <property type="entry name" value="Glyco_hydro_5"/>
</dbReference>
<sequence length="256" mass="29636">RATDRGLLVVLSNNQFVANDKISPPPMWYDTQYSEEIVVRLWNALVNRYRNQWNVFAIDLKNEPWGDATWGSSNMSSDWNKAAERMIKGMSSFIGIFFVDGVNWGLSLEYALEYPVKTGDTNLDGRIVYTPHCYGPTVINWKEHEVKSFQAPNFPNNLDQKFMTRFGFLVQHDTPIVIGEWGAITDKGSVGEKWNEWYVEWIRQHCVTNNFYWSLDPSSAYSSGLLEADWLTPNPRKLHFINRAQPNPTKFELRNG</sequence>
<name>A0AAN5I5G6_9BILA</name>
<feature type="domain" description="Glycoside hydrolase family 5" evidence="8">
    <location>
        <begin position="32"/>
        <end position="218"/>
    </location>
</feature>
<dbReference type="InterPro" id="IPR017853">
    <property type="entry name" value="GH"/>
</dbReference>
<evidence type="ECO:0000313" key="9">
    <source>
        <dbReference type="EMBL" id="GMR52154.1"/>
    </source>
</evidence>
<keyword evidence="3" id="KW-0136">Cellulose degradation</keyword>
<dbReference type="Proteomes" id="UP001328107">
    <property type="component" value="Unassembled WGS sequence"/>
</dbReference>
<dbReference type="GO" id="GO:0004553">
    <property type="term" value="F:hydrolase activity, hydrolyzing O-glycosyl compounds"/>
    <property type="evidence" value="ECO:0007669"/>
    <property type="project" value="InterPro"/>
</dbReference>
<keyword evidence="4" id="KW-0119">Carbohydrate metabolism</keyword>
<evidence type="ECO:0000256" key="7">
    <source>
        <dbReference type="RuleBase" id="RU361153"/>
    </source>
</evidence>
<dbReference type="Pfam" id="PF00150">
    <property type="entry name" value="Cellulase"/>
    <property type="match status" value="1"/>
</dbReference>
<dbReference type="PANTHER" id="PTHR35923">
    <property type="entry name" value="MAJOR EXTRACELLULAR ENDOGLUCANASE"/>
    <property type="match status" value="1"/>
</dbReference>
<dbReference type="SUPFAM" id="SSF51445">
    <property type="entry name" value="(Trans)glycosidases"/>
    <property type="match status" value="1"/>
</dbReference>
<gene>
    <name evidence="9" type="ORF">PMAYCL1PPCAC_22349</name>
</gene>
<dbReference type="AlphaFoldDB" id="A0AAN5I5G6"/>
<evidence type="ECO:0000256" key="1">
    <source>
        <dbReference type="ARBA" id="ARBA00005641"/>
    </source>
</evidence>
<organism evidence="9 10">
    <name type="scientific">Pristionchus mayeri</name>
    <dbReference type="NCBI Taxonomy" id="1317129"/>
    <lineage>
        <taxon>Eukaryota</taxon>
        <taxon>Metazoa</taxon>
        <taxon>Ecdysozoa</taxon>
        <taxon>Nematoda</taxon>
        <taxon>Chromadorea</taxon>
        <taxon>Rhabditida</taxon>
        <taxon>Rhabditina</taxon>
        <taxon>Diplogasteromorpha</taxon>
        <taxon>Diplogasteroidea</taxon>
        <taxon>Neodiplogasteridae</taxon>
        <taxon>Pristionchus</taxon>
    </lineage>
</organism>
<keyword evidence="10" id="KW-1185">Reference proteome</keyword>
<comment type="similarity">
    <text evidence="1 7">Belongs to the glycosyl hydrolase 5 (cellulase A) family.</text>
</comment>
<evidence type="ECO:0000256" key="6">
    <source>
        <dbReference type="ARBA" id="ARBA00023326"/>
    </source>
</evidence>
<dbReference type="PANTHER" id="PTHR35923:SF2">
    <property type="entry name" value="ENDOGLUCANASE"/>
    <property type="match status" value="1"/>
</dbReference>
<comment type="caution">
    <text evidence="9">The sequence shown here is derived from an EMBL/GenBank/DDBJ whole genome shotgun (WGS) entry which is preliminary data.</text>
</comment>
<feature type="non-terminal residue" evidence="9">
    <location>
        <position position="1"/>
    </location>
</feature>
<protein>
    <recommendedName>
        <fullName evidence="8">Glycoside hydrolase family 5 domain-containing protein</fullName>
    </recommendedName>
</protein>
<accession>A0AAN5I5G6</accession>
<evidence type="ECO:0000256" key="5">
    <source>
        <dbReference type="ARBA" id="ARBA00023295"/>
    </source>
</evidence>
<keyword evidence="6" id="KW-0624">Polysaccharide degradation</keyword>